<feature type="compositionally biased region" description="Basic and acidic residues" evidence="1">
    <location>
        <begin position="154"/>
        <end position="167"/>
    </location>
</feature>
<sequence length="167" mass="19564">MRLPILYTAVVVAALVEFSLAAKKEPKLTEDSNVVLAKIKSLRENAKQELQSIADKEERHLVETIIIEEQVKAFKASLRPKRDSTRAKKTNSKARRARKLRRARKVRNAAKRQAKRRAFNKRQARIRRARAQTRARLLRRIQRAKRLRLRSQRRAAEAKKADRLKKE</sequence>
<dbReference type="OrthoDB" id="5868237at2759"/>
<proteinExistence type="predicted"/>
<feature type="signal peptide" evidence="2">
    <location>
        <begin position="1"/>
        <end position="21"/>
    </location>
</feature>
<evidence type="ECO:0000313" key="4">
    <source>
        <dbReference type="WBParaSite" id="HCON_00044780-00001"/>
    </source>
</evidence>
<feature type="compositionally biased region" description="Basic residues" evidence="1">
    <location>
        <begin position="87"/>
        <end position="127"/>
    </location>
</feature>
<evidence type="ECO:0000256" key="1">
    <source>
        <dbReference type="SAM" id="MobiDB-lite"/>
    </source>
</evidence>
<keyword evidence="3" id="KW-1185">Reference proteome</keyword>
<feature type="region of interest" description="Disordered" evidence="1">
    <location>
        <begin position="142"/>
        <end position="167"/>
    </location>
</feature>
<protein>
    <submittedName>
        <fullName evidence="4">Histone H1</fullName>
    </submittedName>
</protein>
<evidence type="ECO:0000256" key="2">
    <source>
        <dbReference type="SAM" id="SignalP"/>
    </source>
</evidence>
<organism evidence="3 4">
    <name type="scientific">Haemonchus contortus</name>
    <name type="common">Barber pole worm</name>
    <dbReference type="NCBI Taxonomy" id="6289"/>
    <lineage>
        <taxon>Eukaryota</taxon>
        <taxon>Metazoa</taxon>
        <taxon>Ecdysozoa</taxon>
        <taxon>Nematoda</taxon>
        <taxon>Chromadorea</taxon>
        <taxon>Rhabditida</taxon>
        <taxon>Rhabditina</taxon>
        <taxon>Rhabditomorpha</taxon>
        <taxon>Strongyloidea</taxon>
        <taxon>Trichostrongylidae</taxon>
        <taxon>Haemonchus</taxon>
    </lineage>
</organism>
<evidence type="ECO:0000313" key="3">
    <source>
        <dbReference type="Proteomes" id="UP000025227"/>
    </source>
</evidence>
<dbReference type="AlphaFoldDB" id="A0A7I4Y4R5"/>
<dbReference type="WBParaSite" id="HCON_00044780-00001">
    <property type="protein sequence ID" value="HCON_00044780-00001"/>
    <property type="gene ID" value="HCON_00044780"/>
</dbReference>
<feature type="compositionally biased region" description="Basic residues" evidence="1">
    <location>
        <begin position="142"/>
        <end position="153"/>
    </location>
</feature>
<keyword evidence="2" id="KW-0732">Signal</keyword>
<reference evidence="4" key="1">
    <citation type="submission" date="2020-12" db="UniProtKB">
        <authorList>
            <consortium name="WormBaseParasite"/>
        </authorList>
    </citation>
    <scope>IDENTIFICATION</scope>
    <source>
        <strain evidence="4">MHco3</strain>
    </source>
</reference>
<feature type="region of interest" description="Disordered" evidence="1">
    <location>
        <begin position="77"/>
        <end position="127"/>
    </location>
</feature>
<feature type="chain" id="PRO_5029502153" evidence="2">
    <location>
        <begin position="22"/>
        <end position="167"/>
    </location>
</feature>
<accession>A0A7I4Y4R5</accession>
<name>A0A7I4Y4R5_HAECO</name>
<dbReference type="Proteomes" id="UP000025227">
    <property type="component" value="Unplaced"/>
</dbReference>